<comment type="catalytic activity">
    <reaction evidence="11">
        <text>14-hydroxy-(4Z,7Z,10Z,12E,16Z,19Z)-docosahexaenoate + NAD(+) = 14-oxo-(4Z,7Z,10Z,12E,16Z,19Z)-docosahexaenoate + NADH + H(+)</text>
        <dbReference type="Rhea" id="RHEA:48952"/>
        <dbReference type="ChEBI" id="CHEBI:15378"/>
        <dbReference type="ChEBI" id="CHEBI:57540"/>
        <dbReference type="ChEBI" id="CHEBI:57945"/>
        <dbReference type="ChEBI" id="CHEBI:90866"/>
        <dbReference type="ChEBI" id="CHEBI:90867"/>
    </reaction>
    <physiologicalReaction direction="left-to-right" evidence="11">
        <dbReference type="Rhea" id="RHEA:48953"/>
    </physiologicalReaction>
</comment>
<dbReference type="InterPro" id="IPR020904">
    <property type="entry name" value="Sc_DH/Rdtase_CS"/>
</dbReference>
<dbReference type="SUPFAM" id="SSF51735">
    <property type="entry name" value="NAD(P)-binding Rossmann-fold domains"/>
    <property type="match status" value="1"/>
</dbReference>
<reference evidence="23" key="1">
    <citation type="submission" date="2021-02" db="EMBL/GenBank/DDBJ databases">
        <authorList>
            <person name="Steward A R."/>
        </authorList>
    </citation>
    <scope>NUCLEOTIDE SEQUENCE</scope>
</reference>
<dbReference type="PANTHER" id="PTHR44229">
    <property type="entry name" value="15-HYDROXYPROSTAGLANDIN DEHYDROGENASE [NAD(+)]"/>
    <property type="match status" value="1"/>
</dbReference>
<sequence length="269" mass="28491">MFDVKDKIFLVTGAAAGIGEGVARGLAEKGAKHIAILDIDVKNGNALEAEINCKYGSDIAKFHKCDVTTAELDAAFDATIKQFGYIDVVINNAGIMNDGPDFYLKALEVNVTSLIRSSLKAYNLMRKDNGGKGGTIVNISSIVGLMQSSLLPVYSAAKSAVLQFSNCLGAEQTYSRTGVRVVALCFGTTDTNLINGHVGAIDDVIENIIPQALSRMPKQGVDDAVKGLLVAIEEGQSGDTWLITSGKPAENITQTVKDSYANLSKSILN</sequence>
<evidence type="ECO:0000256" key="2">
    <source>
        <dbReference type="ARBA" id="ARBA00023002"/>
    </source>
</evidence>
<evidence type="ECO:0000256" key="4">
    <source>
        <dbReference type="ARBA" id="ARBA00039060"/>
    </source>
</evidence>
<keyword evidence="24" id="KW-1185">Reference proteome</keyword>
<protein>
    <recommendedName>
        <fullName evidence="5">15-hydroxyprostaglandin dehydrogenase [NAD(+)]</fullName>
        <ecNumber evidence="3">1.1.1.141</ecNumber>
        <ecNumber evidence="4">1.1.1.232</ecNumber>
    </recommendedName>
    <alternativeName>
        <fullName evidence="7">Eicosanoid/docosanoid dehydrogenase [NAD(+)]</fullName>
    </alternativeName>
    <alternativeName>
        <fullName evidence="6">Prostaglandin dehydrogenase 1</fullName>
    </alternativeName>
</protein>
<comment type="catalytic activity">
    <reaction evidence="15">
        <text>resolvin D2 + NAD(+) = 7-oxoresolvin D2 + NADH + H(+)</text>
        <dbReference type="Rhea" id="RHEA:53584"/>
        <dbReference type="ChEBI" id="CHEBI:15378"/>
        <dbReference type="ChEBI" id="CHEBI:57540"/>
        <dbReference type="ChEBI" id="CHEBI:57945"/>
        <dbReference type="ChEBI" id="CHEBI:133367"/>
        <dbReference type="ChEBI" id="CHEBI:137497"/>
    </reaction>
    <physiologicalReaction direction="left-to-right" evidence="15">
        <dbReference type="Rhea" id="RHEA:53585"/>
    </physiologicalReaction>
</comment>
<proteinExistence type="inferred from homology"/>
<evidence type="ECO:0000256" key="11">
    <source>
        <dbReference type="ARBA" id="ARBA00048008"/>
    </source>
</evidence>
<comment type="catalytic activity">
    <reaction evidence="10">
        <text>resolvin D1 + NAD(+) = 8-oxoresolvin D1 + NADH + H(+)</text>
        <dbReference type="Rhea" id="RHEA:50124"/>
        <dbReference type="ChEBI" id="CHEBI:15378"/>
        <dbReference type="ChEBI" id="CHEBI:57540"/>
        <dbReference type="ChEBI" id="CHEBI:57945"/>
        <dbReference type="ChEBI" id="CHEBI:132079"/>
        <dbReference type="ChEBI" id="CHEBI:132080"/>
    </reaction>
    <physiologicalReaction direction="left-to-right" evidence="10">
        <dbReference type="Rhea" id="RHEA:50125"/>
    </physiologicalReaction>
</comment>
<dbReference type="GO" id="GO:0016404">
    <property type="term" value="F:15-hydroxyprostaglandin dehydrogenase (NAD+) activity"/>
    <property type="evidence" value="ECO:0007669"/>
    <property type="project" value="UniProtKB-EC"/>
</dbReference>
<dbReference type="Gene3D" id="3.40.50.720">
    <property type="entry name" value="NAD(P)-binding Rossmann-like Domain"/>
    <property type="match status" value="1"/>
</dbReference>
<comment type="catalytic activity">
    <reaction evidence="14">
        <text>resolvin D1 + NAD(+) = 17-oxoresolvin D1 + NADH + H(+)</text>
        <dbReference type="Rhea" id="RHEA:50128"/>
        <dbReference type="ChEBI" id="CHEBI:15378"/>
        <dbReference type="ChEBI" id="CHEBI:57540"/>
        <dbReference type="ChEBI" id="CHEBI:57945"/>
        <dbReference type="ChEBI" id="CHEBI:132079"/>
        <dbReference type="ChEBI" id="CHEBI:132081"/>
    </reaction>
    <physiologicalReaction direction="left-to-right" evidence="14">
        <dbReference type="Rhea" id="RHEA:50129"/>
    </physiologicalReaction>
</comment>
<evidence type="ECO:0000256" key="5">
    <source>
        <dbReference type="ARBA" id="ARBA00040276"/>
    </source>
</evidence>
<comment type="catalytic activity">
    <reaction evidence="16">
        <text>lipoxin A4 + NAD(+) = 15-oxo-(5S,6R)-dihydroxy-(7E,9E,11Z,13E)-eicosatetraenoate + NADH + H(+)</text>
        <dbReference type="Rhea" id="RHEA:41572"/>
        <dbReference type="ChEBI" id="CHEBI:15378"/>
        <dbReference type="ChEBI" id="CHEBI:57540"/>
        <dbReference type="ChEBI" id="CHEBI:57945"/>
        <dbReference type="ChEBI" id="CHEBI:67026"/>
        <dbReference type="ChEBI" id="CHEBI:78311"/>
    </reaction>
    <physiologicalReaction direction="left-to-right" evidence="16">
        <dbReference type="Rhea" id="RHEA:41573"/>
    </physiologicalReaction>
</comment>
<evidence type="ECO:0000256" key="12">
    <source>
        <dbReference type="ARBA" id="ARBA00048140"/>
    </source>
</evidence>
<evidence type="ECO:0000313" key="23">
    <source>
        <dbReference type="EMBL" id="CAF4844808.1"/>
    </source>
</evidence>
<comment type="catalytic activity">
    <reaction evidence="12">
        <text>15-oxo-(5S,6R)-dihydroxy-(7E,9E,11Z)-eicosatrienoate + NADH + H(+) = (5S,6R,15S)-trihydroxy-(7E,9E,11Z)-eicosatrienoate + NAD(+)</text>
        <dbReference type="Rhea" id="RHEA:41596"/>
        <dbReference type="ChEBI" id="CHEBI:15378"/>
        <dbReference type="ChEBI" id="CHEBI:57540"/>
        <dbReference type="ChEBI" id="CHEBI:57945"/>
        <dbReference type="ChEBI" id="CHEBI:78325"/>
        <dbReference type="ChEBI" id="CHEBI:78329"/>
    </reaction>
    <physiologicalReaction direction="left-to-right" evidence="12">
        <dbReference type="Rhea" id="RHEA:41597"/>
    </physiologicalReaction>
</comment>
<keyword evidence="2" id="KW-0560">Oxidoreductase</keyword>
<organism evidence="23 24">
    <name type="scientific">Pieris macdunnoughi</name>
    <dbReference type="NCBI Taxonomy" id="345717"/>
    <lineage>
        <taxon>Eukaryota</taxon>
        <taxon>Metazoa</taxon>
        <taxon>Ecdysozoa</taxon>
        <taxon>Arthropoda</taxon>
        <taxon>Hexapoda</taxon>
        <taxon>Insecta</taxon>
        <taxon>Pterygota</taxon>
        <taxon>Neoptera</taxon>
        <taxon>Endopterygota</taxon>
        <taxon>Lepidoptera</taxon>
        <taxon>Glossata</taxon>
        <taxon>Ditrysia</taxon>
        <taxon>Papilionoidea</taxon>
        <taxon>Pieridae</taxon>
        <taxon>Pierinae</taxon>
        <taxon>Pieris</taxon>
    </lineage>
</organism>
<evidence type="ECO:0000256" key="9">
    <source>
        <dbReference type="ARBA" id="ARBA00047325"/>
    </source>
</evidence>
<evidence type="ECO:0000256" key="14">
    <source>
        <dbReference type="ARBA" id="ARBA00048170"/>
    </source>
</evidence>
<comment type="function">
    <text evidence="8">Catalyzes the NAD-dependent dehydrogenation (oxidation) of a broad array of hydroxylated polyunsaturated fatty acids (mainly eicosanoids and docosanoids, including prostaglandins, lipoxins and resolvins), yielding their corresponding keto (oxo) metabolites. Decreases the levels of the pro-proliferative prostaglandins such as prostaglandin E2 (whose activity is increased in cancer because of an increase in the expression of cyclooxygenase 2) and generates oxo-fatty acid products that can profoundly influence cell function by abrogating pro-inflammatory cytokine expression. Converts resolvins E1, D1 and D2 to their oxo products, which represents a mode of resolvin inactivation. Resolvin E1 plays important roles during the resolution phase of acute inflammation, while resolvins D1 and D2 have a unique role in obesity-induced adipose inflammation.</text>
</comment>
<evidence type="ECO:0000256" key="3">
    <source>
        <dbReference type="ARBA" id="ARBA00038968"/>
    </source>
</evidence>
<evidence type="ECO:0000313" key="24">
    <source>
        <dbReference type="Proteomes" id="UP000663880"/>
    </source>
</evidence>
<evidence type="ECO:0000256" key="15">
    <source>
        <dbReference type="ARBA" id="ARBA00048393"/>
    </source>
</evidence>
<dbReference type="GO" id="GO:0047034">
    <property type="term" value="F:15-hydroxyicosatetraenoate dehydrogenase activity"/>
    <property type="evidence" value="ECO:0007669"/>
    <property type="project" value="UniProtKB-EC"/>
</dbReference>
<evidence type="ECO:0000256" key="10">
    <source>
        <dbReference type="ARBA" id="ARBA00047672"/>
    </source>
</evidence>
<evidence type="ECO:0000256" key="21">
    <source>
        <dbReference type="ARBA" id="ARBA00049188"/>
    </source>
</evidence>
<dbReference type="EC" id="1.1.1.141" evidence="3"/>
<dbReference type="OrthoDB" id="417891at2759"/>
<name>A0A821RNU4_9NEOP</name>
<evidence type="ECO:0000256" key="18">
    <source>
        <dbReference type="ARBA" id="ARBA00048739"/>
    </source>
</evidence>
<evidence type="ECO:0000256" key="19">
    <source>
        <dbReference type="ARBA" id="ARBA00048921"/>
    </source>
</evidence>
<dbReference type="PROSITE" id="PS00061">
    <property type="entry name" value="ADH_SHORT"/>
    <property type="match status" value="1"/>
</dbReference>
<evidence type="ECO:0000256" key="22">
    <source>
        <dbReference type="RuleBase" id="RU000363"/>
    </source>
</evidence>
<comment type="catalytic activity">
    <reaction evidence="21">
        <text>resolvin E1 + NAD(+) = 18-oxo-resolvin E1 + NADH + H(+)</text>
        <dbReference type="Rhea" id="RHEA:49244"/>
        <dbReference type="ChEBI" id="CHEBI:15378"/>
        <dbReference type="ChEBI" id="CHEBI:57540"/>
        <dbReference type="ChEBI" id="CHEBI:57945"/>
        <dbReference type="ChEBI" id="CHEBI:91000"/>
        <dbReference type="ChEBI" id="CHEBI:91001"/>
    </reaction>
    <physiologicalReaction direction="left-to-right" evidence="21">
        <dbReference type="Rhea" id="RHEA:49245"/>
    </physiologicalReaction>
</comment>
<evidence type="ECO:0000256" key="1">
    <source>
        <dbReference type="ARBA" id="ARBA00006484"/>
    </source>
</evidence>
<comment type="catalytic activity">
    <reaction evidence="18">
        <text>prostaglandin E2 + NAD(+) = 15-oxoprostaglandin E2 + NADH + H(+)</text>
        <dbReference type="Rhea" id="RHEA:11876"/>
        <dbReference type="ChEBI" id="CHEBI:15378"/>
        <dbReference type="ChEBI" id="CHEBI:57400"/>
        <dbReference type="ChEBI" id="CHEBI:57540"/>
        <dbReference type="ChEBI" id="CHEBI:57945"/>
        <dbReference type="ChEBI" id="CHEBI:606564"/>
        <dbReference type="EC" id="1.1.1.141"/>
    </reaction>
    <physiologicalReaction direction="left-to-right" evidence="18">
        <dbReference type="Rhea" id="RHEA:11877"/>
    </physiologicalReaction>
</comment>
<dbReference type="Proteomes" id="UP000663880">
    <property type="component" value="Unassembled WGS sequence"/>
</dbReference>
<evidence type="ECO:0000256" key="17">
    <source>
        <dbReference type="ARBA" id="ARBA00048611"/>
    </source>
</evidence>
<dbReference type="InterPro" id="IPR002347">
    <property type="entry name" value="SDR_fam"/>
</dbReference>
<evidence type="ECO:0000256" key="7">
    <source>
        <dbReference type="ARBA" id="ARBA00042026"/>
    </source>
</evidence>
<accession>A0A821RNU4</accession>
<dbReference type="PANTHER" id="PTHR44229:SF4">
    <property type="entry name" value="15-HYDROXYPROSTAGLANDIN DEHYDROGENASE [NAD(+)]"/>
    <property type="match status" value="1"/>
</dbReference>
<gene>
    <name evidence="23" type="ORF">PMACD_LOCUS6520</name>
</gene>
<comment type="catalytic activity">
    <reaction evidence="20">
        <text>(15S)-hydroxy-(5Z,8Z,11Z,13E)-eicosatetraenoate + NAD(+) = 15-oxo-(5Z,8Z,11Z,13E)-eicosatetraenoate + NADH + H(+)</text>
        <dbReference type="Rhea" id="RHEA:23260"/>
        <dbReference type="ChEBI" id="CHEBI:15378"/>
        <dbReference type="ChEBI" id="CHEBI:57409"/>
        <dbReference type="ChEBI" id="CHEBI:57410"/>
        <dbReference type="ChEBI" id="CHEBI:57540"/>
        <dbReference type="ChEBI" id="CHEBI:57945"/>
        <dbReference type="EC" id="1.1.1.232"/>
    </reaction>
    <physiologicalReaction direction="left-to-right" evidence="20">
        <dbReference type="Rhea" id="RHEA:23261"/>
    </physiologicalReaction>
</comment>
<evidence type="ECO:0000256" key="13">
    <source>
        <dbReference type="ARBA" id="ARBA00048144"/>
    </source>
</evidence>
<dbReference type="PRINTS" id="PR00081">
    <property type="entry name" value="GDHRDH"/>
</dbReference>
<evidence type="ECO:0000256" key="6">
    <source>
        <dbReference type="ARBA" id="ARBA00041812"/>
    </source>
</evidence>
<dbReference type="PRINTS" id="PR00080">
    <property type="entry name" value="SDRFAMILY"/>
</dbReference>
<dbReference type="Pfam" id="PF00106">
    <property type="entry name" value="adh_short"/>
    <property type="match status" value="1"/>
</dbReference>
<evidence type="ECO:0000256" key="20">
    <source>
        <dbReference type="ARBA" id="ARBA00049151"/>
    </source>
</evidence>
<dbReference type="InterPro" id="IPR036291">
    <property type="entry name" value="NAD(P)-bd_dom_sf"/>
</dbReference>
<evidence type="ECO:0000256" key="16">
    <source>
        <dbReference type="ARBA" id="ARBA00048535"/>
    </source>
</evidence>
<comment type="catalytic activity">
    <reaction evidence="19">
        <text>resolvin D2 + NAD(+) = 16-oxoresolvin D2 + NADH + H(+)</text>
        <dbReference type="Rhea" id="RHEA:53588"/>
        <dbReference type="ChEBI" id="CHEBI:15378"/>
        <dbReference type="ChEBI" id="CHEBI:57540"/>
        <dbReference type="ChEBI" id="CHEBI:57945"/>
        <dbReference type="ChEBI" id="CHEBI:133367"/>
        <dbReference type="ChEBI" id="CHEBI:137498"/>
    </reaction>
    <physiologicalReaction direction="left-to-right" evidence="19">
        <dbReference type="Rhea" id="RHEA:53589"/>
    </physiologicalReaction>
</comment>
<dbReference type="GO" id="GO:0005737">
    <property type="term" value="C:cytoplasm"/>
    <property type="evidence" value="ECO:0007669"/>
    <property type="project" value="TreeGrafter"/>
</dbReference>
<dbReference type="EC" id="1.1.1.232" evidence="4"/>
<dbReference type="AlphaFoldDB" id="A0A821RNU4"/>
<comment type="caution">
    <text evidence="23">The sequence shown here is derived from an EMBL/GenBank/DDBJ whole genome shotgun (WGS) entry which is preliminary data.</text>
</comment>
<comment type="catalytic activity">
    <reaction evidence="17">
        <text>prostaglandin A1 + NAD(+) = 15-oxo-prostaglandin A1 + NADH + H(+)</text>
        <dbReference type="Rhea" id="RHEA:41263"/>
        <dbReference type="ChEBI" id="CHEBI:15378"/>
        <dbReference type="ChEBI" id="CHEBI:57398"/>
        <dbReference type="ChEBI" id="CHEBI:57540"/>
        <dbReference type="ChEBI" id="CHEBI:57945"/>
        <dbReference type="ChEBI" id="CHEBI:85072"/>
    </reaction>
    <physiologicalReaction direction="left-to-right" evidence="17">
        <dbReference type="Rhea" id="RHEA:41264"/>
    </physiologicalReaction>
</comment>
<comment type="catalytic activity">
    <reaction evidence="13">
        <text>(11R)-hydroxy-(5Z,8Z,12E,14Z)-eicosatetraenoate + NAD(+) = 11-oxo-(5Z,8Z,12E,14Z)-eicosatetraenoate + NADH + H(+)</text>
        <dbReference type="Rhea" id="RHEA:48640"/>
        <dbReference type="ChEBI" id="CHEBI:15378"/>
        <dbReference type="ChEBI" id="CHEBI:57540"/>
        <dbReference type="ChEBI" id="CHEBI:57945"/>
        <dbReference type="ChEBI" id="CHEBI:78836"/>
        <dbReference type="ChEBI" id="CHEBI:90697"/>
    </reaction>
    <physiologicalReaction direction="left-to-right" evidence="13">
        <dbReference type="Rhea" id="RHEA:48641"/>
    </physiologicalReaction>
</comment>
<evidence type="ECO:0000256" key="8">
    <source>
        <dbReference type="ARBA" id="ARBA00045705"/>
    </source>
</evidence>
<dbReference type="EMBL" id="CAJOBZ010000014">
    <property type="protein sequence ID" value="CAF4844808.1"/>
    <property type="molecule type" value="Genomic_DNA"/>
</dbReference>
<comment type="catalytic activity">
    <reaction evidence="9">
        <text>prostaglandin E1 + NAD(+) = 15-oxoprostaglandin E1 + NADH + H(+)</text>
        <dbReference type="Rhea" id="RHEA:16477"/>
        <dbReference type="ChEBI" id="CHEBI:15378"/>
        <dbReference type="ChEBI" id="CHEBI:57397"/>
        <dbReference type="ChEBI" id="CHEBI:57401"/>
        <dbReference type="ChEBI" id="CHEBI:57540"/>
        <dbReference type="ChEBI" id="CHEBI:57945"/>
    </reaction>
    <physiologicalReaction direction="left-to-right" evidence="9">
        <dbReference type="Rhea" id="RHEA:16478"/>
    </physiologicalReaction>
</comment>
<comment type="similarity">
    <text evidence="1 22">Belongs to the short-chain dehydrogenases/reductases (SDR) family.</text>
</comment>